<evidence type="ECO:0000313" key="4">
    <source>
        <dbReference type="Proteomes" id="UP000012313"/>
    </source>
</evidence>
<comment type="caution">
    <text evidence="3">The sequence shown here is derived from an EMBL/GenBank/DDBJ whole genome shotgun (WGS) entry which is preliminary data.</text>
</comment>
<accession>N1WG22</accession>
<dbReference type="OrthoDB" id="9789543at2"/>
<dbReference type="Pfam" id="PF01370">
    <property type="entry name" value="Epimerase"/>
    <property type="match status" value="1"/>
</dbReference>
<dbReference type="Gene3D" id="3.40.50.720">
    <property type="entry name" value="NAD(P)-binding Rossmann-like Domain"/>
    <property type="match status" value="1"/>
</dbReference>
<sequence length="317" mass="35543">MNVLITGAKGFIGNSLKEQLLGEKVSVYCQSRDKAEKDKQVNWIQFDLNNPGLSNLDLPEFDVVYHLAGQTSVPRAKSDPISDLQINLLGFLNLLLCLKKQKKRPVVILAGTTTQTGLHDTALIDETFRDEPLTFYDISKLSAEFYLKQCVREGWVSGCILRLANVYGGTKPGQEQDRGILDKVFHRALRGETIQIYGDGSFLRDYIHIDDVVSAFVNAADRIDKTNGKHFLIGTGKSHSIKEAFETAVNIAFEMGGIRSNIEYVDPPKNSPPIDNRSVIYDVSSFKSAAMWCPRFSLESGLRHSYISKERQIHDRT</sequence>
<dbReference type="SUPFAM" id="SSF51735">
    <property type="entry name" value="NAD(P)-binding Rossmann-fold domains"/>
    <property type="match status" value="1"/>
</dbReference>
<dbReference type="EMBL" id="AOHC02000052">
    <property type="protein sequence ID" value="EMY76277.1"/>
    <property type="molecule type" value="Genomic_DNA"/>
</dbReference>
<feature type="domain" description="NAD-dependent epimerase/dehydratase" evidence="2">
    <location>
        <begin position="3"/>
        <end position="234"/>
    </location>
</feature>
<comment type="similarity">
    <text evidence="1">Belongs to the NAD(P)-dependent epimerase/dehydratase family.</text>
</comment>
<organism evidence="3 4">
    <name type="scientific">Leptospira weilii serovar Ranarum str. ICFT</name>
    <dbReference type="NCBI Taxonomy" id="1218598"/>
    <lineage>
        <taxon>Bacteria</taxon>
        <taxon>Pseudomonadati</taxon>
        <taxon>Spirochaetota</taxon>
        <taxon>Spirochaetia</taxon>
        <taxon>Leptospirales</taxon>
        <taxon>Leptospiraceae</taxon>
        <taxon>Leptospira</taxon>
    </lineage>
</organism>
<dbReference type="STRING" id="1218598.LEP1GSC060_1570"/>
<dbReference type="AlphaFoldDB" id="N1WG22"/>
<protein>
    <submittedName>
        <fullName evidence="3">NADH(P)-binding protein, PF13460 family</fullName>
    </submittedName>
</protein>
<proteinExistence type="inferred from homology"/>
<keyword evidence="4" id="KW-1185">Reference proteome</keyword>
<dbReference type="Proteomes" id="UP000012313">
    <property type="component" value="Unassembled WGS sequence"/>
</dbReference>
<gene>
    <name evidence="3" type="ORF">LEP1GSC060_1570</name>
</gene>
<evidence type="ECO:0000256" key="1">
    <source>
        <dbReference type="ARBA" id="ARBA00007637"/>
    </source>
</evidence>
<dbReference type="RefSeq" id="WP_003009665.1">
    <property type="nucleotide sequence ID" value="NZ_AOHC02000052.1"/>
</dbReference>
<dbReference type="InterPro" id="IPR001509">
    <property type="entry name" value="Epimerase_deHydtase"/>
</dbReference>
<evidence type="ECO:0000259" key="2">
    <source>
        <dbReference type="Pfam" id="PF01370"/>
    </source>
</evidence>
<name>N1WG22_9LEPT</name>
<dbReference type="PANTHER" id="PTHR43000">
    <property type="entry name" value="DTDP-D-GLUCOSE 4,6-DEHYDRATASE-RELATED"/>
    <property type="match status" value="1"/>
</dbReference>
<dbReference type="InterPro" id="IPR036291">
    <property type="entry name" value="NAD(P)-bd_dom_sf"/>
</dbReference>
<reference evidence="3" key="1">
    <citation type="submission" date="2013-03" db="EMBL/GenBank/DDBJ databases">
        <authorList>
            <person name="Harkins D.M."/>
            <person name="Durkin A.S."/>
            <person name="Brinkac L.M."/>
            <person name="Haft D.H."/>
            <person name="Selengut J.D."/>
            <person name="Sanka R."/>
            <person name="DePew J."/>
            <person name="Purushe J."/>
            <person name="Hartskeerl R.A."/>
            <person name="Ahmed A."/>
            <person name="van der Linden H."/>
            <person name="Goris M.G.A."/>
            <person name="Vinetz J.M."/>
            <person name="Sutton G.G."/>
            <person name="Nierman W.C."/>
            <person name="Fouts D.E."/>
        </authorList>
    </citation>
    <scope>NUCLEOTIDE SEQUENCE [LARGE SCALE GENOMIC DNA]</scope>
    <source>
        <strain evidence="3">ICFT</strain>
    </source>
</reference>
<evidence type="ECO:0000313" key="3">
    <source>
        <dbReference type="EMBL" id="EMY76277.1"/>
    </source>
</evidence>